<evidence type="ECO:0000313" key="5">
    <source>
        <dbReference type="EMBL" id="SKC37594.1"/>
    </source>
</evidence>
<dbReference type="RefSeq" id="WP_079570290.1">
    <property type="nucleotide sequence ID" value="NZ_FUZQ01000001.1"/>
</dbReference>
<dbReference type="EMBL" id="FUZQ01000001">
    <property type="protein sequence ID" value="SKC37594.1"/>
    <property type="molecule type" value="Genomic_DNA"/>
</dbReference>
<evidence type="ECO:0000256" key="4">
    <source>
        <dbReference type="SAM" id="Phobius"/>
    </source>
</evidence>
<keyword evidence="6" id="KW-1185">Reference proteome</keyword>
<sequence>MTVREFLRVMWEGKYFLVASIVLALAAATVYADRKPEVFEATATVQINSVDLGDSTTPAATTTSVDTDPGLVEAPGVLQTAGKAVAAGADPKALAAQVSGVFDATTGIMTVTTTAGTPGGAVELANGVASAYVDSLPGVIDDQITEIDARRDALRDQLDTVDKQVKDAPKDPLAGAERSTIIDQYQTLSASRSTLESIVTPAQVLVPATGSSAVVVGLPRASIVLLGALAGLAIGIGLALARRALDSRLRGRSDAAVAAGVPVLAELYGVTKAARSYRRTPVLPISSRVASPFTESIRELRTALHVAMQDREHAVVVVTATDPHAPRSFIAANLAASWAMSGRATVAVSGDLRRPDLEGLLPRTNGPGTDPDGLRPTQVPNLRFLALYDPTMDPADYLATDRVRATVEAARDAAEVLVIDAPPVLAAADATILGAFADCVVLVTTAGRTARSVLAEAAERLRINGVPLTGVALAGVKGDSRMVYASTYGEPHEGDPSDTHPSDTHPSDTAPADTDPSDVDPSAASKVDDDASPERPGAPEGDAAPERVTPAREGTTPARPPVFPPTGVRVGTVASPVPTAAQDEPPTPAQVAPTIGRLLRTARRP</sequence>
<evidence type="ECO:0000256" key="3">
    <source>
        <dbReference type="SAM" id="MobiDB-lite"/>
    </source>
</evidence>
<keyword evidence="2" id="KW-0067">ATP-binding</keyword>
<reference evidence="5 6" key="1">
    <citation type="submission" date="2017-02" db="EMBL/GenBank/DDBJ databases">
        <authorList>
            <person name="Peterson S.W."/>
        </authorList>
    </citation>
    <scope>NUCLEOTIDE SEQUENCE [LARGE SCALE GENOMIC DNA]</scope>
    <source>
        <strain evidence="5 6">DSM 21481</strain>
    </source>
</reference>
<keyword evidence="4" id="KW-0812">Transmembrane</keyword>
<keyword evidence="1" id="KW-0547">Nucleotide-binding</keyword>
<accession>A0A1T5IEK2</accession>
<name>A0A1T5IEK2_9MICO</name>
<dbReference type="PANTHER" id="PTHR32309:SF31">
    <property type="entry name" value="CAPSULAR EXOPOLYSACCHARIDE FAMILY"/>
    <property type="match status" value="1"/>
</dbReference>
<dbReference type="CDD" id="cd05387">
    <property type="entry name" value="BY-kinase"/>
    <property type="match status" value="1"/>
</dbReference>
<feature type="transmembrane region" description="Helical" evidence="4">
    <location>
        <begin position="221"/>
        <end position="241"/>
    </location>
</feature>
<dbReference type="STRING" id="526729.SAMN04324258_0425"/>
<evidence type="ECO:0000256" key="1">
    <source>
        <dbReference type="ARBA" id="ARBA00022741"/>
    </source>
</evidence>
<keyword evidence="4" id="KW-1133">Transmembrane helix</keyword>
<dbReference type="PANTHER" id="PTHR32309">
    <property type="entry name" value="TYROSINE-PROTEIN KINASE"/>
    <property type="match status" value="1"/>
</dbReference>
<dbReference type="OrthoDB" id="9812433at2"/>
<gene>
    <name evidence="5" type="ORF">SAMN04324258_0425</name>
</gene>
<protein>
    <submittedName>
        <fullName evidence="5">Chromosome partitioning ATPase, Mrp family, contains Fe-S cluster</fullName>
    </submittedName>
</protein>
<dbReference type="InterPro" id="IPR050445">
    <property type="entry name" value="Bact_polysacc_biosynth/exp"/>
</dbReference>
<evidence type="ECO:0000313" key="6">
    <source>
        <dbReference type="Proteomes" id="UP000189777"/>
    </source>
</evidence>
<organism evidence="5 6">
    <name type="scientific">Krasilnikoviella flava</name>
    <dbReference type="NCBI Taxonomy" id="526729"/>
    <lineage>
        <taxon>Bacteria</taxon>
        <taxon>Bacillati</taxon>
        <taxon>Actinomycetota</taxon>
        <taxon>Actinomycetes</taxon>
        <taxon>Micrococcales</taxon>
        <taxon>Promicromonosporaceae</taxon>
        <taxon>Krasilnikoviella</taxon>
    </lineage>
</organism>
<dbReference type="Gene3D" id="3.40.50.300">
    <property type="entry name" value="P-loop containing nucleotide triphosphate hydrolases"/>
    <property type="match status" value="1"/>
</dbReference>
<dbReference type="Proteomes" id="UP000189777">
    <property type="component" value="Unassembled WGS sequence"/>
</dbReference>
<feature type="region of interest" description="Disordered" evidence="3">
    <location>
        <begin position="486"/>
        <end position="605"/>
    </location>
</feature>
<dbReference type="AlphaFoldDB" id="A0A1T5IEK2"/>
<dbReference type="InterPro" id="IPR005702">
    <property type="entry name" value="Wzc-like_C"/>
</dbReference>
<dbReference type="InterPro" id="IPR027417">
    <property type="entry name" value="P-loop_NTPase"/>
</dbReference>
<proteinExistence type="predicted"/>
<keyword evidence="4" id="KW-0472">Membrane</keyword>
<dbReference type="SUPFAM" id="SSF52540">
    <property type="entry name" value="P-loop containing nucleoside triphosphate hydrolases"/>
    <property type="match status" value="1"/>
</dbReference>
<evidence type="ECO:0000256" key="2">
    <source>
        <dbReference type="ARBA" id="ARBA00022840"/>
    </source>
</evidence>
<feature type="compositionally biased region" description="Basic and acidic residues" evidence="3">
    <location>
        <begin position="490"/>
        <end position="506"/>
    </location>
</feature>